<evidence type="ECO:0000256" key="8">
    <source>
        <dbReference type="ARBA" id="ARBA00023268"/>
    </source>
</evidence>
<dbReference type="Gene3D" id="2.40.50.40">
    <property type="match status" value="1"/>
</dbReference>
<dbReference type="FunFam" id="3.10.20.370:FF:000003">
    <property type="entry name" value="Transposon Tf2-6 polyprotein"/>
    <property type="match status" value="1"/>
</dbReference>
<dbReference type="Gene3D" id="3.60.10.10">
    <property type="entry name" value="Endonuclease/exonuclease/phosphatase"/>
    <property type="match status" value="1"/>
</dbReference>
<organism evidence="13 14">
    <name type="scientific">Hemibagrus guttatus</name>
    <dbReference type="NCBI Taxonomy" id="175788"/>
    <lineage>
        <taxon>Eukaryota</taxon>
        <taxon>Metazoa</taxon>
        <taxon>Chordata</taxon>
        <taxon>Craniata</taxon>
        <taxon>Vertebrata</taxon>
        <taxon>Euteleostomi</taxon>
        <taxon>Actinopterygii</taxon>
        <taxon>Neopterygii</taxon>
        <taxon>Teleostei</taxon>
        <taxon>Ostariophysi</taxon>
        <taxon>Siluriformes</taxon>
        <taxon>Bagridae</taxon>
        <taxon>Hemibagrus</taxon>
    </lineage>
</organism>
<evidence type="ECO:0000256" key="4">
    <source>
        <dbReference type="ARBA" id="ARBA00022679"/>
    </source>
</evidence>
<feature type="domain" description="Integrase catalytic" evidence="12">
    <location>
        <begin position="1111"/>
        <end position="1271"/>
    </location>
</feature>
<dbReference type="InterPro" id="IPR023780">
    <property type="entry name" value="Chromo_domain"/>
</dbReference>
<keyword evidence="7" id="KW-0255">Endonuclease</keyword>
<dbReference type="InterPro" id="IPR050951">
    <property type="entry name" value="Retrovirus_Pol_polyprotein"/>
</dbReference>
<gene>
    <name evidence="13" type="ORF">QTP70_026280</name>
</gene>
<evidence type="ECO:0000256" key="6">
    <source>
        <dbReference type="ARBA" id="ARBA00022722"/>
    </source>
</evidence>
<dbReference type="PROSITE" id="PS50994">
    <property type="entry name" value="INTEGRASE"/>
    <property type="match status" value="1"/>
</dbReference>
<dbReference type="CDD" id="cd01650">
    <property type="entry name" value="RT_nLTR_like"/>
    <property type="match status" value="1"/>
</dbReference>
<feature type="domain" description="Chromo" evidence="10">
    <location>
        <begin position="1414"/>
        <end position="1472"/>
    </location>
</feature>
<keyword evidence="8" id="KW-0511">Multifunctional enzyme</keyword>
<dbReference type="Proteomes" id="UP001274896">
    <property type="component" value="Unassembled WGS sequence"/>
</dbReference>
<dbReference type="InterPro" id="IPR000477">
    <property type="entry name" value="RT_dom"/>
</dbReference>
<dbReference type="InterPro" id="IPR000953">
    <property type="entry name" value="Chromo/chromo_shadow_dom"/>
</dbReference>
<evidence type="ECO:0000259" key="11">
    <source>
        <dbReference type="PROSITE" id="PS50878"/>
    </source>
</evidence>
<feature type="compositionally biased region" description="Basic and acidic residues" evidence="9">
    <location>
        <begin position="1389"/>
        <end position="1401"/>
    </location>
</feature>
<dbReference type="EC" id="3.1.26.4" evidence="3"/>
<dbReference type="GO" id="GO:0003676">
    <property type="term" value="F:nucleic acid binding"/>
    <property type="evidence" value="ECO:0007669"/>
    <property type="project" value="InterPro"/>
</dbReference>
<dbReference type="FunFam" id="3.30.70.270:FF:000003">
    <property type="entry name" value="Transposon Ty3-G Gag-Pol polyprotein"/>
    <property type="match status" value="1"/>
</dbReference>
<dbReference type="Pfam" id="PF17919">
    <property type="entry name" value="RT_RNaseH_2"/>
    <property type="match status" value="1"/>
</dbReference>
<dbReference type="InterPro" id="IPR043128">
    <property type="entry name" value="Rev_trsase/Diguanyl_cyclase"/>
</dbReference>
<evidence type="ECO:0000256" key="1">
    <source>
        <dbReference type="ARBA" id="ARBA00004123"/>
    </source>
</evidence>
<dbReference type="EMBL" id="JAUCMX010000005">
    <property type="protein sequence ID" value="KAK3546394.1"/>
    <property type="molecule type" value="Genomic_DNA"/>
</dbReference>
<dbReference type="PROSITE" id="PS50878">
    <property type="entry name" value="RT_POL"/>
    <property type="match status" value="1"/>
</dbReference>
<dbReference type="InterPro" id="IPR056924">
    <property type="entry name" value="SH3_Tf2-1"/>
</dbReference>
<dbReference type="GO" id="GO:0004523">
    <property type="term" value="F:RNA-DNA hybrid ribonuclease activity"/>
    <property type="evidence" value="ECO:0007669"/>
    <property type="project" value="UniProtKB-EC"/>
</dbReference>
<dbReference type="Pfam" id="PF00078">
    <property type="entry name" value="RVT_1"/>
    <property type="match status" value="2"/>
</dbReference>
<dbReference type="PANTHER" id="PTHR37984:SF5">
    <property type="entry name" value="PROTEIN NYNRIN-LIKE"/>
    <property type="match status" value="1"/>
</dbReference>
<feature type="compositionally biased region" description="Basic and acidic residues" evidence="9">
    <location>
        <begin position="1458"/>
        <end position="1467"/>
    </location>
</feature>
<dbReference type="SUPFAM" id="SSF53098">
    <property type="entry name" value="Ribonuclease H-like"/>
    <property type="match status" value="1"/>
</dbReference>
<dbReference type="SUPFAM" id="SSF54160">
    <property type="entry name" value="Chromo domain-like"/>
    <property type="match status" value="1"/>
</dbReference>
<dbReference type="Gene3D" id="2.40.70.10">
    <property type="entry name" value="Acid Proteases"/>
    <property type="match status" value="1"/>
</dbReference>
<dbReference type="PROSITE" id="PS50013">
    <property type="entry name" value="CHROMO_2"/>
    <property type="match status" value="1"/>
</dbReference>
<evidence type="ECO:0000256" key="9">
    <source>
        <dbReference type="SAM" id="MobiDB-lite"/>
    </source>
</evidence>
<keyword evidence="4" id="KW-0808">Transferase</keyword>
<keyword evidence="7" id="KW-0378">Hydrolase</keyword>
<dbReference type="InterPro" id="IPR005135">
    <property type="entry name" value="Endo/exonuclease/phosphatase"/>
</dbReference>
<dbReference type="Pfam" id="PF03372">
    <property type="entry name" value="Exo_endo_phos"/>
    <property type="match status" value="1"/>
</dbReference>
<dbReference type="Gene3D" id="3.30.70.270">
    <property type="match status" value="2"/>
</dbReference>
<sequence length="1502" mass="168982">MQLQVGLFHRETITFYVIDSPRHEIILGYPWLSVHDPVISWYQGEITHWSQFCFSHCLGNTAIKSCLTTSVESPECKPVTIPSCYQDLQEVFSKAKATQLPPHRPWDCTIDLLPNAMPPKSKVYPLSRPETQAMEDYIEEALSSGFIRPYTSPAAAGFFFVEKKDGGLRPCIDYRDLRSAYNLIRIKEGDEWKTAFLTTRGHYEYRVMPYGLANAPAVFQSFINEIFRDVLNKYVVAYIDDILIYSKSEEEHQGYVRAVLTRLLKNQLYIKAEKCEFHVQRTAFLGYNVSYQGVEMDNSKITAVTEWPQPTTVKELQRFLGFANFYRRFIRNYSVTAAPLTSLLKGKPSRLKLTDDATRAFTNLKNSFTTAPILKHPDPNLPFVVEVDASDSGIGAVLSQRHGQPGKLFPCAYFSRKLTDAERNYDVGNKELLAMKAAIEEWRHWLEGSTHPFQSHFSYFDKTTDMCLKPISVVTSYRRRHFHPRSRGHVSGNLIYPPLLSQSQTVVVGGLWNCQSAIRKADFISALASHYSFDFLALTETWIPPQNTATPAALSSAYTFSHSPRESGRGGGTVSVTSPINLFIIVIYRPPGPLGNFLDEMDTLLSVFPSDSTPLTVLGDFNLPSDKLHSSGLLALLNSFSLSFNSCPPTHKEGNVLDLVFTHPSPATDMTVTPLHISDHHLVSFSITLPVLPKRNPQHLSLTRRNLHSISPSSVASCTLSSLPDHESFSSLPLDSATDTLLSSLSSTMDFLCPLSTIRRKNSSPAPWLSDVLRNNRRELRSAARKWKKSKLDTDLTSYRTLLSKFSLDVTSAKTSFYKEKLETSAQDPRKLHNIFSSLLNPPAPPSPSSLTAEDFASFYTEKIERICQTFTSLPTSPTSHNQHSATPSLTQFSTVAAEEVLQITRSCNPTTCPLDPIPSAMLQTISPDLLPFITTVINGSLTSGHVPTAFKKARVIPILKKPALDPSDISNYRPVSLLSFLSKILERVVCNQLSDYLMQNNLHDPNQSGFKAAHSTETALLAVTEKLHAARSAKLSSVLILLDLSAAFDTVNHKTLLSTLRSLGICGTAWEWFASYLDGRSYQVYLNAIRPLQMIQNAAARLVFNLPKFSHTTPLLRSLHWLPVAARIRFKTLMLAYKAKNGPAPSYLKALVTSRTAPRLLRSTSTARLVPPSLREKDIVSDRGTQFTSQVWKAFCKQLDINMSLTSGYHPQSNGQVERLNQEIGRYLRSYCGREQYRWSEFLPWAEYAQNSLRHSSTGLTPFQCILGYQPPMFPWSGEPSLVPAVDDWIRRSERVWDSAHVRLQRAVRGEAIQANRCRRPHPPYQPGQRVWLSTRDLKLWLPSRKLSPRYVGPFKILRQINEVTYQLELPANYRVSPSFHVSLLKPVHPDADPNAENREPPPPLDIDGAPAYAVRELLDSRRRGGQLQYLVDWEGYGPQERSWVTAHDILDPSLIEDFHRARPDRPAPQPRGSPRRAPGVAPKGGDSVTPRQQREPSPEY</sequence>
<evidence type="ECO:0000259" key="10">
    <source>
        <dbReference type="PROSITE" id="PS50013"/>
    </source>
</evidence>
<dbReference type="InterPro" id="IPR021109">
    <property type="entry name" value="Peptidase_aspartic_dom_sf"/>
</dbReference>
<comment type="similarity">
    <text evidence="2">Belongs to the beta type-B retroviral polymerase family. HERV class-II K(HML-2) pol subfamily.</text>
</comment>
<dbReference type="InterPro" id="IPR001584">
    <property type="entry name" value="Integrase_cat-core"/>
</dbReference>
<comment type="caution">
    <text evidence="13">The sequence shown here is derived from an EMBL/GenBank/DDBJ whole genome shotgun (WGS) entry which is preliminary data.</text>
</comment>
<dbReference type="Gene3D" id="3.10.10.10">
    <property type="entry name" value="HIV Type 1 Reverse Transcriptase, subunit A, domain 1"/>
    <property type="match status" value="2"/>
</dbReference>
<dbReference type="InterPro" id="IPR043502">
    <property type="entry name" value="DNA/RNA_pol_sf"/>
</dbReference>
<dbReference type="Pfam" id="PF00385">
    <property type="entry name" value="Chromo"/>
    <property type="match status" value="1"/>
</dbReference>
<dbReference type="FunFam" id="3.30.70.270:FF:000020">
    <property type="entry name" value="Transposon Tf2-6 polyprotein-like Protein"/>
    <property type="match status" value="1"/>
</dbReference>
<dbReference type="PANTHER" id="PTHR37984">
    <property type="entry name" value="PROTEIN CBG26694"/>
    <property type="match status" value="1"/>
</dbReference>
<comment type="subcellular location">
    <subcellularLocation>
        <location evidence="1">Nucleus</location>
    </subcellularLocation>
</comment>
<dbReference type="SUPFAM" id="SSF56219">
    <property type="entry name" value="DNase I-like"/>
    <property type="match status" value="1"/>
</dbReference>
<evidence type="ECO:0000313" key="14">
    <source>
        <dbReference type="Proteomes" id="UP001274896"/>
    </source>
</evidence>
<dbReference type="SUPFAM" id="SSF56672">
    <property type="entry name" value="DNA/RNA polymerases"/>
    <property type="match status" value="2"/>
</dbReference>
<name>A0AAE0V9F5_9TELE</name>
<dbReference type="GO" id="GO:0005634">
    <property type="term" value="C:nucleus"/>
    <property type="evidence" value="ECO:0007669"/>
    <property type="project" value="UniProtKB-SubCell"/>
</dbReference>
<dbReference type="SMART" id="SM00298">
    <property type="entry name" value="CHROMO"/>
    <property type="match status" value="1"/>
</dbReference>
<evidence type="ECO:0000313" key="13">
    <source>
        <dbReference type="EMBL" id="KAK3546394.1"/>
    </source>
</evidence>
<dbReference type="CDD" id="cd01647">
    <property type="entry name" value="RT_LTR"/>
    <property type="match status" value="1"/>
</dbReference>
<keyword evidence="5" id="KW-0548">Nucleotidyltransferase</keyword>
<dbReference type="InterPro" id="IPR041577">
    <property type="entry name" value="RT_RNaseH_2"/>
</dbReference>
<evidence type="ECO:0000256" key="2">
    <source>
        <dbReference type="ARBA" id="ARBA00010879"/>
    </source>
</evidence>
<proteinExistence type="inferred from homology"/>
<evidence type="ECO:0000256" key="5">
    <source>
        <dbReference type="ARBA" id="ARBA00022695"/>
    </source>
</evidence>
<evidence type="ECO:0000256" key="7">
    <source>
        <dbReference type="ARBA" id="ARBA00022759"/>
    </source>
</evidence>
<protein>
    <recommendedName>
        <fullName evidence="3">ribonuclease H</fullName>
        <ecNumber evidence="3">3.1.26.4</ecNumber>
    </recommendedName>
</protein>
<feature type="region of interest" description="Disordered" evidence="9">
    <location>
        <begin position="1388"/>
        <end position="1410"/>
    </location>
</feature>
<feature type="domain" description="Reverse transcriptase" evidence="11">
    <location>
        <begin position="94"/>
        <end position="289"/>
    </location>
</feature>
<dbReference type="GO" id="GO:0016779">
    <property type="term" value="F:nucleotidyltransferase activity"/>
    <property type="evidence" value="ECO:0007669"/>
    <property type="project" value="UniProtKB-KW"/>
</dbReference>
<dbReference type="GO" id="GO:0015074">
    <property type="term" value="P:DNA integration"/>
    <property type="evidence" value="ECO:0007669"/>
    <property type="project" value="InterPro"/>
</dbReference>
<dbReference type="InterPro" id="IPR012337">
    <property type="entry name" value="RNaseH-like_sf"/>
</dbReference>
<dbReference type="Pfam" id="PF24626">
    <property type="entry name" value="SH3_Tf2-1"/>
    <property type="match status" value="1"/>
</dbReference>
<dbReference type="InterPro" id="IPR036691">
    <property type="entry name" value="Endo/exonu/phosph_ase_sf"/>
</dbReference>
<dbReference type="InterPro" id="IPR036397">
    <property type="entry name" value="RNaseH_sf"/>
</dbReference>
<feature type="region of interest" description="Disordered" evidence="9">
    <location>
        <begin position="1458"/>
        <end position="1502"/>
    </location>
</feature>
<evidence type="ECO:0000259" key="12">
    <source>
        <dbReference type="PROSITE" id="PS50994"/>
    </source>
</evidence>
<dbReference type="Gene3D" id="3.30.420.10">
    <property type="entry name" value="Ribonuclease H-like superfamily/Ribonuclease H"/>
    <property type="match status" value="1"/>
</dbReference>
<keyword evidence="14" id="KW-1185">Reference proteome</keyword>
<evidence type="ECO:0000256" key="3">
    <source>
        <dbReference type="ARBA" id="ARBA00012180"/>
    </source>
</evidence>
<dbReference type="InterPro" id="IPR016197">
    <property type="entry name" value="Chromo-like_dom_sf"/>
</dbReference>
<dbReference type="CDD" id="cd09274">
    <property type="entry name" value="RNase_HI_RT_Ty3"/>
    <property type="match status" value="1"/>
</dbReference>
<reference evidence="13" key="1">
    <citation type="submission" date="2023-06" db="EMBL/GenBank/DDBJ databases">
        <title>Male Hemibagrus guttatus genome.</title>
        <authorList>
            <person name="Bian C."/>
        </authorList>
    </citation>
    <scope>NUCLEOTIDE SEQUENCE</scope>
    <source>
        <strain evidence="13">Male_cb2023</strain>
        <tissue evidence="13">Muscle</tissue>
    </source>
</reference>
<accession>A0AAE0V9F5</accession>
<keyword evidence="6" id="KW-0540">Nuclease</keyword>